<keyword evidence="3" id="KW-1185">Reference proteome</keyword>
<sequence>MEPLSIYMVLALGTAIAAPSMILWDRPTRIQVKEFASPAPSVTAKAEDRTGVGNIIGDLLARKLQGANGALSQIISSKAIMKSTEIAEKEYKDEAIRSTSMLAETRALTIRASQPQGVSAIVNAGSLFALPVTTQDEAALETEGIPSQGLSVKENLQHFVAGIFQPKPLVDIIREDEKYGNHGDKFYSAGRAFVGGVAGVSNLVNSVLEIPGTIVKQIARSASEKLNNLGQPERNSSLTSRLQNRERGRRWNERGEGEEEKH</sequence>
<accession>A0A4C2A0S1</accession>
<proteinExistence type="predicted"/>
<dbReference type="AlphaFoldDB" id="A0A4C2A0S1"/>
<organism evidence="2 3">
    <name type="scientific">Eumeta variegata</name>
    <name type="common">Bagworm moth</name>
    <name type="synonym">Eumeta japonica</name>
    <dbReference type="NCBI Taxonomy" id="151549"/>
    <lineage>
        <taxon>Eukaryota</taxon>
        <taxon>Metazoa</taxon>
        <taxon>Ecdysozoa</taxon>
        <taxon>Arthropoda</taxon>
        <taxon>Hexapoda</taxon>
        <taxon>Insecta</taxon>
        <taxon>Pterygota</taxon>
        <taxon>Neoptera</taxon>
        <taxon>Endopterygota</taxon>
        <taxon>Lepidoptera</taxon>
        <taxon>Glossata</taxon>
        <taxon>Ditrysia</taxon>
        <taxon>Tineoidea</taxon>
        <taxon>Psychidae</taxon>
        <taxon>Oiketicinae</taxon>
        <taxon>Eumeta</taxon>
    </lineage>
</organism>
<comment type="caution">
    <text evidence="2">The sequence shown here is derived from an EMBL/GenBank/DDBJ whole genome shotgun (WGS) entry which is preliminary data.</text>
</comment>
<feature type="region of interest" description="Disordered" evidence="1">
    <location>
        <begin position="224"/>
        <end position="262"/>
    </location>
</feature>
<dbReference type="EMBL" id="BGZK01002490">
    <property type="protein sequence ID" value="GBP94326.1"/>
    <property type="molecule type" value="Genomic_DNA"/>
</dbReference>
<evidence type="ECO:0000313" key="2">
    <source>
        <dbReference type="EMBL" id="GBP94326.1"/>
    </source>
</evidence>
<feature type="compositionally biased region" description="Polar residues" evidence="1">
    <location>
        <begin position="224"/>
        <end position="242"/>
    </location>
</feature>
<name>A0A4C2A0S1_EUMVA</name>
<evidence type="ECO:0000313" key="3">
    <source>
        <dbReference type="Proteomes" id="UP000299102"/>
    </source>
</evidence>
<protein>
    <submittedName>
        <fullName evidence="2">Uncharacterized protein</fullName>
    </submittedName>
</protein>
<evidence type="ECO:0000256" key="1">
    <source>
        <dbReference type="SAM" id="MobiDB-lite"/>
    </source>
</evidence>
<dbReference type="Proteomes" id="UP000299102">
    <property type="component" value="Unassembled WGS sequence"/>
</dbReference>
<feature type="compositionally biased region" description="Basic and acidic residues" evidence="1">
    <location>
        <begin position="243"/>
        <end position="262"/>
    </location>
</feature>
<dbReference type="OrthoDB" id="6616542at2759"/>
<gene>
    <name evidence="2" type="ORF">EVAR_25764_1</name>
</gene>
<reference evidence="2 3" key="1">
    <citation type="journal article" date="2019" name="Commun. Biol.">
        <title>The bagworm genome reveals a unique fibroin gene that provides high tensile strength.</title>
        <authorList>
            <person name="Kono N."/>
            <person name="Nakamura H."/>
            <person name="Ohtoshi R."/>
            <person name="Tomita M."/>
            <person name="Numata K."/>
            <person name="Arakawa K."/>
        </authorList>
    </citation>
    <scope>NUCLEOTIDE SEQUENCE [LARGE SCALE GENOMIC DNA]</scope>
</reference>